<dbReference type="AlphaFoldDB" id="A0A830H877"/>
<dbReference type="SUPFAM" id="SSF52540">
    <property type="entry name" value="P-loop containing nucleoside triphosphate hydrolases"/>
    <property type="match status" value="1"/>
</dbReference>
<accession>A0A830H877</accession>
<dbReference type="InterPro" id="IPR007222">
    <property type="entry name" value="Sig_recog_particle_rcpt_asu_N"/>
</dbReference>
<dbReference type="InterPro" id="IPR000897">
    <property type="entry name" value="SRP54_GTPase_dom"/>
</dbReference>
<keyword evidence="4" id="KW-0256">Endoplasmic reticulum</keyword>
<dbReference type="SMART" id="SM00382">
    <property type="entry name" value="AAA"/>
    <property type="match status" value="1"/>
</dbReference>
<keyword evidence="6" id="KW-0472">Membrane</keyword>
<dbReference type="InterPro" id="IPR036225">
    <property type="entry name" value="SRP/SRP_N"/>
</dbReference>
<name>A0A830H877_9CHLO</name>
<comment type="similarity">
    <text evidence="2">Belongs to the GTP-binding SRP family.</text>
</comment>
<dbReference type="PANTHER" id="PTHR43134">
    <property type="entry name" value="SIGNAL RECOGNITION PARTICLE RECEPTOR SUBUNIT ALPHA"/>
    <property type="match status" value="1"/>
</dbReference>
<dbReference type="SUPFAM" id="SSF64356">
    <property type="entry name" value="SNARE-like"/>
    <property type="match status" value="1"/>
</dbReference>
<dbReference type="GO" id="GO:0006886">
    <property type="term" value="P:intracellular protein transport"/>
    <property type="evidence" value="ECO:0007669"/>
    <property type="project" value="InterPro"/>
</dbReference>
<evidence type="ECO:0000313" key="10">
    <source>
        <dbReference type="EMBL" id="GHP03195.1"/>
    </source>
</evidence>
<dbReference type="GO" id="GO:0005047">
    <property type="term" value="F:signal recognition particle binding"/>
    <property type="evidence" value="ECO:0007669"/>
    <property type="project" value="InterPro"/>
</dbReference>
<dbReference type="Pfam" id="PF00448">
    <property type="entry name" value="SRP54"/>
    <property type="match status" value="1"/>
</dbReference>
<dbReference type="SMART" id="SM00962">
    <property type="entry name" value="SRP54"/>
    <property type="match status" value="1"/>
</dbReference>
<dbReference type="PANTHER" id="PTHR43134:SF1">
    <property type="entry name" value="SIGNAL RECOGNITION PARTICLE RECEPTOR SUBUNIT ALPHA"/>
    <property type="match status" value="1"/>
</dbReference>
<evidence type="ECO:0000256" key="7">
    <source>
        <dbReference type="ARBA" id="ARBA00023170"/>
    </source>
</evidence>
<dbReference type="SUPFAM" id="SSF47364">
    <property type="entry name" value="Domain of the SRP/SRP receptor G-proteins"/>
    <property type="match status" value="1"/>
</dbReference>
<gene>
    <name evidence="10" type="ORF">PPROV_000195000</name>
</gene>
<dbReference type="PROSITE" id="PS00300">
    <property type="entry name" value="SRP54"/>
    <property type="match status" value="1"/>
</dbReference>
<dbReference type="GO" id="GO:0005785">
    <property type="term" value="C:signal recognition particle receptor complex"/>
    <property type="evidence" value="ECO:0007669"/>
    <property type="project" value="InterPro"/>
</dbReference>
<dbReference type="OrthoDB" id="1727884at2759"/>
<sequence>MLDSFRIFTRGGLVVFSADLSSSSSSSSASSSSSEPYLGLIRNHLLEERSTPTYHHSDGSSSAVQSTVQWITHNELKLIFACAHQPSIAVPYASHLLEQVKVAFEDIYEPNTQRQPCTYHAEFDATFEKILKASENKADKTNQKRRTPANSGPAAPSKASAGSDGAAADSGTPVDEDDESEEEQDTTGAFDVSKLTQKRKGGAAAVKDAKNNSTAATKKGKQARNWSRVRGDKDDLDDDALDFSSPPTESAGGRPAVSESLVASAMDDDDDDKEAEVSSKKSSTAQRGWLSQAIRFASGGTELDDQDIAPILETLKGRLMGKNVAEEIASKLCESIRTSLVGKKRAALSSINGIVEGAVEDALVRILTPKKQTDVLREAMRAKSDGRVYSIVFIGVNGVGKSTNLAKVAHWLMGHGLKVMLCACDTFRSGAVEQLRTHATRLGIPLFERGYEKDPSSVAREGLKHAAATGIDVVLVDTAGRMQDNEPLMRALAKLVHSNDPDLVLFVGEMLVGNDAVDQLTKFHQKLIDLCPVAKASKPRSVDAICLTKYDTVDDKVGAALSMVYVSGAPIVFVGTGQSYQDLRKLSVKNFVDQLMR</sequence>
<dbReference type="Gene3D" id="1.20.120.140">
    <property type="entry name" value="Signal recognition particle SRP54, nucleotide-binding domain"/>
    <property type="match status" value="1"/>
</dbReference>
<dbReference type="GO" id="GO:0006614">
    <property type="term" value="P:SRP-dependent cotranslational protein targeting to membrane"/>
    <property type="evidence" value="ECO:0007669"/>
    <property type="project" value="InterPro"/>
</dbReference>
<dbReference type="Pfam" id="PF04086">
    <property type="entry name" value="SRP-alpha_N"/>
    <property type="match status" value="1"/>
</dbReference>
<dbReference type="GO" id="GO:0005525">
    <property type="term" value="F:GTP binding"/>
    <property type="evidence" value="ECO:0007669"/>
    <property type="project" value="UniProtKB-KW"/>
</dbReference>
<dbReference type="Pfam" id="PF02881">
    <property type="entry name" value="SRP54_N"/>
    <property type="match status" value="1"/>
</dbReference>
<comment type="subcellular location">
    <subcellularLocation>
        <location evidence="1">Endoplasmic reticulum membrane</location>
        <topology evidence="1">Peripheral membrane protein</topology>
        <orientation evidence="1">Cytoplasmic side</orientation>
    </subcellularLocation>
</comment>
<keyword evidence="7" id="KW-0675">Receptor</keyword>
<dbReference type="Gene3D" id="3.30.450.60">
    <property type="match status" value="1"/>
</dbReference>
<protein>
    <recommendedName>
        <fullName evidence="9">SRP54-type proteins GTP-binding domain-containing protein</fullName>
    </recommendedName>
</protein>
<feature type="compositionally biased region" description="Low complexity" evidence="8">
    <location>
        <begin position="148"/>
        <end position="173"/>
    </location>
</feature>
<evidence type="ECO:0000259" key="9">
    <source>
        <dbReference type="PROSITE" id="PS00300"/>
    </source>
</evidence>
<dbReference type="FunFam" id="3.40.50.300:FF:000188">
    <property type="entry name" value="signal recognition particle receptor subunit alpha"/>
    <property type="match status" value="1"/>
</dbReference>
<comment type="caution">
    <text evidence="10">The sequence shown here is derived from an EMBL/GenBank/DDBJ whole genome shotgun (WGS) entry which is preliminary data.</text>
</comment>
<evidence type="ECO:0000256" key="3">
    <source>
        <dbReference type="ARBA" id="ARBA00022741"/>
    </source>
</evidence>
<organism evidence="10 11">
    <name type="scientific">Pycnococcus provasolii</name>
    <dbReference type="NCBI Taxonomy" id="41880"/>
    <lineage>
        <taxon>Eukaryota</taxon>
        <taxon>Viridiplantae</taxon>
        <taxon>Chlorophyta</taxon>
        <taxon>Pseudoscourfieldiophyceae</taxon>
        <taxon>Pseudoscourfieldiales</taxon>
        <taxon>Pycnococcaceae</taxon>
        <taxon>Pycnococcus</taxon>
    </lineage>
</organism>
<dbReference type="Proteomes" id="UP000660262">
    <property type="component" value="Unassembled WGS sequence"/>
</dbReference>
<dbReference type="CDD" id="cd14826">
    <property type="entry name" value="SR_alpha_SRX"/>
    <property type="match status" value="1"/>
</dbReference>
<evidence type="ECO:0000256" key="1">
    <source>
        <dbReference type="ARBA" id="ARBA00004397"/>
    </source>
</evidence>
<reference evidence="10" key="1">
    <citation type="submission" date="2020-10" db="EMBL/GenBank/DDBJ databases">
        <title>Unveiling of a novel bifunctional photoreceptor, Dualchrome1, isolated from a cosmopolitan green alga.</title>
        <authorList>
            <person name="Suzuki S."/>
            <person name="Kawachi M."/>
        </authorList>
    </citation>
    <scope>NUCLEOTIDE SEQUENCE</scope>
    <source>
        <strain evidence="10">NIES 2893</strain>
    </source>
</reference>
<feature type="domain" description="SRP54-type proteins GTP-binding" evidence="9">
    <location>
        <begin position="570"/>
        <end position="583"/>
    </location>
</feature>
<keyword evidence="3" id="KW-0547">Nucleotide-binding</keyword>
<evidence type="ECO:0000313" key="11">
    <source>
        <dbReference type="Proteomes" id="UP000660262"/>
    </source>
</evidence>
<feature type="compositionally biased region" description="Acidic residues" evidence="8">
    <location>
        <begin position="174"/>
        <end position="185"/>
    </location>
</feature>
<keyword evidence="11" id="KW-1185">Reference proteome</keyword>
<evidence type="ECO:0000256" key="2">
    <source>
        <dbReference type="ARBA" id="ARBA00008531"/>
    </source>
</evidence>
<dbReference type="InterPro" id="IPR013822">
    <property type="entry name" value="Signal_recog_particl_SRP54_hlx"/>
</dbReference>
<dbReference type="InterPro" id="IPR042101">
    <property type="entry name" value="SRP54_N_sf"/>
</dbReference>
<feature type="region of interest" description="Disordered" evidence="8">
    <location>
        <begin position="135"/>
        <end position="284"/>
    </location>
</feature>
<dbReference type="InterPro" id="IPR011012">
    <property type="entry name" value="Longin-like_dom_sf"/>
</dbReference>
<evidence type="ECO:0000256" key="5">
    <source>
        <dbReference type="ARBA" id="ARBA00023134"/>
    </source>
</evidence>
<dbReference type="EMBL" id="BNJQ01000005">
    <property type="protein sequence ID" value="GHP03195.1"/>
    <property type="molecule type" value="Genomic_DNA"/>
</dbReference>
<dbReference type="CDD" id="cd17876">
    <property type="entry name" value="SRalpha_C"/>
    <property type="match status" value="1"/>
</dbReference>
<proteinExistence type="inferred from homology"/>
<evidence type="ECO:0000256" key="4">
    <source>
        <dbReference type="ARBA" id="ARBA00022824"/>
    </source>
</evidence>
<dbReference type="InterPro" id="IPR027417">
    <property type="entry name" value="P-loop_NTPase"/>
</dbReference>
<evidence type="ECO:0000256" key="8">
    <source>
        <dbReference type="SAM" id="MobiDB-lite"/>
    </source>
</evidence>
<dbReference type="GO" id="GO:0003924">
    <property type="term" value="F:GTPase activity"/>
    <property type="evidence" value="ECO:0007669"/>
    <property type="project" value="InterPro"/>
</dbReference>
<dbReference type="Gene3D" id="3.40.50.300">
    <property type="entry name" value="P-loop containing nucleotide triphosphate hydrolases"/>
    <property type="match status" value="1"/>
</dbReference>
<dbReference type="InterPro" id="IPR003593">
    <property type="entry name" value="AAA+_ATPase"/>
</dbReference>
<keyword evidence="5" id="KW-0342">GTP-binding</keyword>
<evidence type="ECO:0000256" key="6">
    <source>
        <dbReference type="ARBA" id="ARBA00023136"/>
    </source>
</evidence>